<dbReference type="EMBL" id="PJNB01000001">
    <property type="protein sequence ID" value="PKW15174.1"/>
    <property type="molecule type" value="Genomic_DNA"/>
</dbReference>
<feature type="compositionally biased region" description="Gly residues" evidence="2">
    <location>
        <begin position="346"/>
        <end position="367"/>
    </location>
</feature>
<dbReference type="Pfam" id="PF00823">
    <property type="entry name" value="PPE"/>
    <property type="match status" value="1"/>
</dbReference>
<evidence type="ECO:0000256" key="2">
    <source>
        <dbReference type="SAM" id="MobiDB-lite"/>
    </source>
</evidence>
<feature type="region of interest" description="Disordered" evidence="2">
    <location>
        <begin position="229"/>
        <end position="388"/>
    </location>
</feature>
<dbReference type="InterPro" id="IPR038332">
    <property type="entry name" value="PPE_sf"/>
</dbReference>
<gene>
    <name evidence="4" type="ORF">A8926_2862</name>
</gene>
<dbReference type="Proteomes" id="UP000233786">
    <property type="component" value="Unassembled WGS sequence"/>
</dbReference>
<proteinExistence type="inferred from homology"/>
<feature type="compositionally biased region" description="Gly residues" evidence="2">
    <location>
        <begin position="424"/>
        <end position="456"/>
    </location>
</feature>
<dbReference type="OrthoDB" id="3681508at2"/>
<evidence type="ECO:0000259" key="3">
    <source>
        <dbReference type="Pfam" id="PF00823"/>
    </source>
</evidence>
<feature type="domain" description="PPE" evidence="3">
    <location>
        <begin position="116"/>
        <end position="219"/>
    </location>
</feature>
<accession>A0A2N3XWY1</accession>
<dbReference type="STRING" id="994479.GCA_000194155_02579"/>
<comment type="caution">
    <text evidence="4">The sequence shown here is derived from an EMBL/GenBank/DDBJ whole genome shotgun (WGS) entry which is preliminary data.</text>
</comment>
<comment type="similarity">
    <text evidence="1">Belongs to the mycobacterial PPE family.</text>
</comment>
<keyword evidence="5" id="KW-1185">Reference proteome</keyword>
<dbReference type="SUPFAM" id="SSF140459">
    <property type="entry name" value="PE/PPE dimer-like"/>
    <property type="match status" value="1"/>
</dbReference>
<feature type="compositionally biased region" description="Pro residues" evidence="2">
    <location>
        <begin position="267"/>
        <end position="288"/>
    </location>
</feature>
<dbReference type="AlphaFoldDB" id="A0A2N3XWY1"/>
<evidence type="ECO:0000256" key="1">
    <source>
        <dbReference type="ARBA" id="ARBA00010652"/>
    </source>
</evidence>
<evidence type="ECO:0000313" key="4">
    <source>
        <dbReference type="EMBL" id="PKW15174.1"/>
    </source>
</evidence>
<feature type="region of interest" description="Disordered" evidence="2">
    <location>
        <begin position="424"/>
        <end position="491"/>
    </location>
</feature>
<feature type="compositionally biased region" description="Gly residues" evidence="2">
    <location>
        <begin position="373"/>
        <end position="388"/>
    </location>
</feature>
<name>A0A2N3XWY1_SACSN</name>
<evidence type="ECO:0000313" key="5">
    <source>
        <dbReference type="Proteomes" id="UP000233786"/>
    </source>
</evidence>
<protein>
    <submittedName>
        <fullName evidence="4">PPE family protein</fullName>
    </submittedName>
</protein>
<feature type="compositionally biased region" description="Basic and acidic residues" evidence="2">
    <location>
        <begin position="229"/>
        <end position="238"/>
    </location>
</feature>
<organism evidence="4 5">
    <name type="scientific">Saccharopolyspora spinosa</name>
    <dbReference type="NCBI Taxonomy" id="60894"/>
    <lineage>
        <taxon>Bacteria</taxon>
        <taxon>Bacillati</taxon>
        <taxon>Actinomycetota</taxon>
        <taxon>Actinomycetes</taxon>
        <taxon>Pseudonocardiales</taxon>
        <taxon>Pseudonocardiaceae</taxon>
        <taxon>Saccharopolyspora</taxon>
    </lineage>
</organism>
<reference evidence="4" key="1">
    <citation type="submission" date="2017-12" db="EMBL/GenBank/DDBJ databases">
        <title>Sequencing the genomes of 1000 Actinobacteria strains.</title>
        <authorList>
            <person name="Klenk H.-P."/>
        </authorList>
    </citation>
    <scope>NUCLEOTIDE SEQUENCE [LARGE SCALE GENOMIC DNA]</scope>
    <source>
        <strain evidence="4">DSM 44228</strain>
    </source>
</reference>
<sequence>MGFLEWAGGVAKGVGGAIVDGATAVGNAVAEGAGQVYDAGAGLFGYNTRAKNAQEAAAAVSEQYNEKLRQQLAAQNSAMGSGLAVDPASITQQENWQSYSHQELYDTNQQTLDQGKATEAAQQWREIAAKLKEVGPRLQQNAGAAIASGWEGDAARAANDSSEPLVNWMASSSEAFHLTGNKIEEAASAAGQVKAMVPEPEVHHYGRTMLASIPTGFVGGGIDALAQMRERQQAERGAQETMGRVLSPTYSNVDTSVPAYRDLNDKPTPPPPPPPPPPIEPPPPPVPPRNRNRTGSGQPSTPSVANVGDITGGNPNIPAETGSAWTPGDSPARLPGDLPGTFPGRTGNGDMGVGYLPGPGAGRTGPGVPGPGTARGGPGGAGGAGGGKPGGLGAGGAGRLGGGAGAGTLGAGGRAGVGGLGAAGGGGAGGGAGGAGSAAGRGGTGAGGMGAAGRRGQGSEDQDHERPGWLEEQDDIWLEDMPKTAPPVFGA</sequence>
<dbReference type="RefSeq" id="WP_010695264.1">
    <property type="nucleotide sequence ID" value="NZ_CP061007.1"/>
</dbReference>
<dbReference type="Gene3D" id="1.20.1260.20">
    <property type="entry name" value="PPE superfamily"/>
    <property type="match status" value="1"/>
</dbReference>
<feature type="compositionally biased region" description="Basic and acidic residues" evidence="2">
    <location>
        <begin position="457"/>
        <end position="469"/>
    </location>
</feature>
<feature type="compositionally biased region" description="Polar residues" evidence="2">
    <location>
        <begin position="293"/>
        <end position="304"/>
    </location>
</feature>
<dbReference type="InterPro" id="IPR000030">
    <property type="entry name" value="PPE_dom"/>
</dbReference>